<organism evidence="4 5">
    <name type="scientific">Xanthomonas albilineans (strain GPE PC73 / CFBP 7063)</name>
    <dbReference type="NCBI Taxonomy" id="380358"/>
    <lineage>
        <taxon>Bacteria</taxon>
        <taxon>Pseudomonadati</taxon>
        <taxon>Pseudomonadota</taxon>
        <taxon>Gammaproteobacteria</taxon>
        <taxon>Lysobacterales</taxon>
        <taxon>Lysobacteraceae</taxon>
        <taxon>Xanthomonas</taxon>
    </lineage>
</organism>
<protein>
    <submittedName>
        <fullName evidence="4">Uncharacterized protein</fullName>
    </submittedName>
</protein>
<dbReference type="STRING" id="380358.XALC_1798"/>
<dbReference type="AlphaFoldDB" id="D2UDY9"/>
<evidence type="ECO:0000259" key="3">
    <source>
        <dbReference type="Pfam" id="PF20410"/>
    </source>
</evidence>
<dbReference type="Pfam" id="PF20410">
    <property type="entry name" value="X-Tfes_XVIPCD"/>
    <property type="match status" value="1"/>
</dbReference>
<dbReference type="RefSeq" id="WP_012916292.1">
    <property type="nucleotide sequence ID" value="NC_013722.1"/>
</dbReference>
<dbReference type="eggNOG" id="COG2771">
    <property type="taxonomic scope" value="Bacteria"/>
</dbReference>
<gene>
    <name evidence="4" type="ordered locus">XALc_1798</name>
</gene>
<feature type="domain" description="T6SS Phospholipase effector Tle1-like catalytic" evidence="2">
    <location>
        <begin position="54"/>
        <end position="175"/>
    </location>
</feature>
<feature type="region of interest" description="Disordered" evidence="1">
    <location>
        <begin position="516"/>
        <end position="544"/>
    </location>
</feature>
<evidence type="ECO:0000313" key="5">
    <source>
        <dbReference type="Proteomes" id="UP000001890"/>
    </source>
</evidence>
<dbReference type="PANTHER" id="PTHR33840">
    <property type="match status" value="1"/>
</dbReference>
<feature type="compositionally biased region" description="Polar residues" evidence="1">
    <location>
        <begin position="418"/>
        <end position="434"/>
    </location>
</feature>
<feature type="compositionally biased region" description="Low complexity" evidence="1">
    <location>
        <begin position="642"/>
        <end position="658"/>
    </location>
</feature>
<reference evidence="4 5" key="1">
    <citation type="journal article" date="2009" name="BMC Genomics">
        <title>The complete genome sequence of Xanthomonas albilineans provides new insights into the reductive genome evolution of the xylem-limited Xanthomonadaceae.</title>
        <authorList>
            <person name="Pieretti I."/>
            <person name="Royer M."/>
            <person name="Barbe V."/>
            <person name="Carrere S."/>
            <person name="Koebnik R."/>
            <person name="Cociancich S."/>
            <person name="Couloux A."/>
            <person name="Darrasse A."/>
            <person name="Gouzy J."/>
            <person name="Jacques M.A."/>
            <person name="Lauber E."/>
            <person name="Manceau C."/>
            <person name="Mangenot S."/>
            <person name="Poussier S."/>
            <person name="Segurens B."/>
            <person name="Szurek B."/>
            <person name="Verdier V."/>
            <person name="Arlat M."/>
            <person name="Rott P."/>
        </authorList>
    </citation>
    <scope>NUCLEOTIDE SEQUENCE [LARGE SCALE GENOMIC DNA]</scope>
    <source>
        <strain evidence="5">GPE PC73 / CFBP 7063</strain>
    </source>
</reference>
<dbReference type="InterPro" id="IPR046519">
    <property type="entry name" value="X-Tfes_XVIPCD"/>
</dbReference>
<dbReference type="GeneID" id="57877108"/>
<feature type="compositionally biased region" description="Basic and acidic residues" evidence="1">
    <location>
        <begin position="516"/>
        <end position="543"/>
    </location>
</feature>
<proteinExistence type="predicted"/>
<name>D2UDY9_XANAP</name>
<accession>D2UDY9</accession>
<feature type="region of interest" description="Disordered" evidence="1">
    <location>
        <begin position="623"/>
        <end position="664"/>
    </location>
</feature>
<dbReference type="KEGG" id="xal:XALC_1798"/>
<feature type="region of interest" description="Disordered" evidence="1">
    <location>
        <begin position="383"/>
        <end position="467"/>
    </location>
</feature>
<evidence type="ECO:0000256" key="1">
    <source>
        <dbReference type="SAM" id="MobiDB-lite"/>
    </source>
</evidence>
<feature type="domain" description="X-Tfes XVIPCD" evidence="3">
    <location>
        <begin position="536"/>
        <end position="636"/>
    </location>
</feature>
<dbReference type="PANTHER" id="PTHR33840:SF1">
    <property type="entry name" value="TLE1 PHOSPHOLIPASE DOMAIN-CONTAINING PROTEIN"/>
    <property type="match status" value="1"/>
</dbReference>
<dbReference type="EMBL" id="FP565176">
    <property type="protein sequence ID" value="CBA16292.1"/>
    <property type="molecule type" value="Genomic_DNA"/>
</dbReference>
<dbReference type="Proteomes" id="UP000001890">
    <property type="component" value="Chromosome"/>
</dbReference>
<evidence type="ECO:0000313" key="4">
    <source>
        <dbReference type="EMBL" id="CBA16292.1"/>
    </source>
</evidence>
<evidence type="ECO:0000259" key="2">
    <source>
        <dbReference type="Pfam" id="PF09994"/>
    </source>
</evidence>
<dbReference type="InterPro" id="IPR018712">
    <property type="entry name" value="Tle1-like_cat"/>
</dbReference>
<dbReference type="Pfam" id="PF09994">
    <property type="entry name" value="T6SS_Tle1-like_cat"/>
    <property type="match status" value="1"/>
</dbReference>
<keyword evidence="5" id="KW-1185">Reference proteome</keyword>
<sequence length="664" mass="72782">MGNEHTDAKTWPDDVETYPATAQDLAAYAHSRHELAQFQAPLLVSQQKPHTRLFVACFDGTGNDKYKYPQHITNIGILDDQVHAAEKAGVRNIGGSYVPGVGTQDDSLTRNLDGALGYSYGPRMEEMYLKFIRQVHDWRKQDPHAEISIVSTGFSRGAVTAAMFTRMVHERGIQDPIGMKIDQGPHGEILKLTPTHPPLVPPGRTAQTVGLLDPVATGEMNLQDVRLPPSVVSGLQLTARDERRDLFPAKDILHPGHSHDGRFLNLVHPGAHSDIGGSYLLNGLSVRNGNLLIDYVNSLSDKPFLQPRTVSSAPEMNVIHRSEQHGSYYTTTMATTLGHRVHVHALDGTGMTQAPNDAQSLDAGLRAHLPLRPVAVSTERTDPALPAFFPEGPHPHALATPPLPAHSQQGTPPHARGASSTHTTSTNADASSTLPPAMDRHMQEHAPPTQVAAERAKTGEAPPRAHSPEYLVALARIQRITAAIENGDRETLRKEGEAFTNSPRGQAIMAQARAIVQREEQERARQEAQRPPRDPREAGHPDHALNQSIRAQVERLHKRNGICPTNKTLDHLTASVALNARESGLARVDQLHFNADKSAIVAEKKSDGSDFLPRFSSTNIQQAMQTPPEQAYQRMADETQRQADVQQMIQQQMTQSRQGPSQGR</sequence>